<dbReference type="PANTHER" id="PTHR33336">
    <property type="entry name" value="QUINOL MONOOXYGENASE YGIN-RELATED"/>
    <property type="match status" value="1"/>
</dbReference>
<keyword evidence="2" id="KW-0560">Oxidoreductase</keyword>
<evidence type="ECO:0000259" key="1">
    <source>
        <dbReference type="PROSITE" id="PS51725"/>
    </source>
</evidence>
<dbReference type="InterPro" id="IPR011008">
    <property type="entry name" value="Dimeric_a/b-barrel"/>
</dbReference>
<dbReference type="OrthoDB" id="287932at2"/>
<name>A0A517XRG8_9BACT</name>
<feature type="domain" description="ABM" evidence="1">
    <location>
        <begin position="2"/>
        <end position="99"/>
    </location>
</feature>
<keyword evidence="3" id="KW-1185">Reference proteome</keyword>
<dbReference type="RefSeq" id="WP_145237115.1">
    <property type="nucleotide sequence ID" value="NZ_CP036273.1"/>
</dbReference>
<dbReference type="Pfam" id="PF03992">
    <property type="entry name" value="ABM"/>
    <property type="match status" value="1"/>
</dbReference>
<organism evidence="2 3">
    <name type="scientific">Urbifossiella limnaea</name>
    <dbReference type="NCBI Taxonomy" id="2528023"/>
    <lineage>
        <taxon>Bacteria</taxon>
        <taxon>Pseudomonadati</taxon>
        <taxon>Planctomycetota</taxon>
        <taxon>Planctomycetia</taxon>
        <taxon>Gemmatales</taxon>
        <taxon>Gemmataceae</taxon>
        <taxon>Urbifossiella</taxon>
    </lineage>
</organism>
<evidence type="ECO:0000313" key="2">
    <source>
        <dbReference type="EMBL" id="QDU20110.1"/>
    </source>
</evidence>
<keyword evidence="2" id="KW-0503">Monooxygenase</keyword>
<dbReference type="InterPro" id="IPR050744">
    <property type="entry name" value="AI-2_Isomerase_LsrG"/>
</dbReference>
<sequence length="102" mass="10927">MIHVIATIRLNPGTRAAFLDVFHKLVPLVLAEDGCLAYGPTVDEPTGLAVQELAGEDAVVVVEQWASPDALRAHSAAPHMADYRVAVKDYVRGVSLLVLRPA</sequence>
<dbReference type="GO" id="GO:0004497">
    <property type="term" value="F:monooxygenase activity"/>
    <property type="evidence" value="ECO:0007669"/>
    <property type="project" value="UniProtKB-KW"/>
</dbReference>
<dbReference type="EC" id="1.-.-.-" evidence="2"/>
<reference evidence="2 3" key="1">
    <citation type="submission" date="2019-02" db="EMBL/GenBank/DDBJ databases">
        <title>Deep-cultivation of Planctomycetes and their phenomic and genomic characterization uncovers novel biology.</title>
        <authorList>
            <person name="Wiegand S."/>
            <person name="Jogler M."/>
            <person name="Boedeker C."/>
            <person name="Pinto D."/>
            <person name="Vollmers J."/>
            <person name="Rivas-Marin E."/>
            <person name="Kohn T."/>
            <person name="Peeters S.H."/>
            <person name="Heuer A."/>
            <person name="Rast P."/>
            <person name="Oberbeckmann S."/>
            <person name="Bunk B."/>
            <person name="Jeske O."/>
            <person name="Meyerdierks A."/>
            <person name="Storesund J.E."/>
            <person name="Kallscheuer N."/>
            <person name="Luecker S."/>
            <person name="Lage O.M."/>
            <person name="Pohl T."/>
            <person name="Merkel B.J."/>
            <person name="Hornburger P."/>
            <person name="Mueller R.-W."/>
            <person name="Bruemmer F."/>
            <person name="Labrenz M."/>
            <person name="Spormann A.M."/>
            <person name="Op den Camp H."/>
            <person name="Overmann J."/>
            <person name="Amann R."/>
            <person name="Jetten M.S.M."/>
            <person name="Mascher T."/>
            <person name="Medema M.H."/>
            <person name="Devos D.P."/>
            <person name="Kaster A.-K."/>
            <person name="Ovreas L."/>
            <person name="Rohde M."/>
            <person name="Galperin M.Y."/>
            <person name="Jogler C."/>
        </authorList>
    </citation>
    <scope>NUCLEOTIDE SEQUENCE [LARGE SCALE GENOMIC DNA]</scope>
    <source>
        <strain evidence="2 3">ETA_A1</strain>
    </source>
</reference>
<evidence type="ECO:0000313" key="3">
    <source>
        <dbReference type="Proteomes" id="UP000319576"/>
    </source>
</evidence>
<dbReference type="Proteomes" id="UP000319576">
    <property type="component" value="Chromosome"/>
</dbReference>
<protein>
    <submittedName>
        <fullName evidence="2">Putative quinol monooxygenase YgiN</fullName>
        <ecNumber evidence="2">1.-.-.-</ecNumber>
    </submittedName>
</protein>
<dbReference type="SUPFAM" id="SSF54909">
    <property type="entry name" value="Dimeric alpha+beta barrel"/>
    <property type="match status" value="1"/>
</dbReference>
<dbReference type="PANTHER" id="PTHR33336:SF3">
    <property type="entry name" value="ABM DOMAIN-CONTAINING PROTEIN"/>
    <property type="match status" value="1"/>
</dbReference>
<dbReference type="KEGG" id="uli:ETAA1_20530"/>
<proteinExistence type="predicted"/>
<dbReference type="PROSITE" id="PS51725">
    <property type="entry name" value="ABM"/>
    <property type="match status" value="1"/>
</dbReference>
<dbReference type="InterPro" id="IPR007138">
    <property type="entry name" value="ABM_dom"/>
</dbReference>
<dbReference type="GO" id="GO:0005829">
    <property type="term" value="C:cytosol"/>
    <property type="evidence" value="ECO:0007669"/>
    <property type="project" value="TreeGrafter"/>
</dbReference>
<gene>
    <name evidence="2" type="primary">ygiN</name>
    <name evidence="2" type="ORF">ETAA1_20530</name>
</gene>
<dbReference type="AlphaFoldDB" id="A0A517XRG8"/>
<dbReference type="Gene3D" id="3.30.70.100">
    <property type="match status" value="1"/>
</dbReference>
<dbReference type="EMBL" id="CP036273">
    <property type="protein sequence ID" value="QDU20110.1"/>
    <property type="molecule type" value="Genomic_DNA"/>
</dbReference>
<accession>A0A517XRG8</accession>